<dbReference type="Proteomes" id="UP000676386">
    <property type="component" value="Unassembled WGS sequence"/>
</dbReference>
<dbReference type="PROSITE" id="PS50022">
    <property type="entry name" value="FA58C_3"/>
    <property type="match status" value="1"/>
</dbReference>
<dbReference type="InterPro" id="IPR000421">
    <property type="entry name" value="FA58C"/>
</dbReference>
<evidence type="ECO:0000313" key="2">
    <source>
        <dbReference type="EMBL" id="MBS0030338.1"/>
    </source>
</evidence>
<keyword evidence="3" id="KW-1185">Reference proteome</keyword>
<dbReference type="PROSITE" id="PS51257">
    <property type="entry name" value="PROKAR_LIPOPROTEIN"/>
    <property type="match status" value="1"/>
</dbReference>
<dbReference type="InterPro" id="IPR008979">
    <property type="entry name" value="Galactose-bd-like_sf"/>
</dbReference>
<evidence type="ECO:0000313" key="3">
    <source>
        <dbReference type="Proteomes" id="UP000676386"/>
    </source>
</evidence>
<dbReference type="RefSeq" id="WP_211975479.1">
    <property type="nucleotide sequence ID" value="NZ_CBFHAM010000008.1"/>
</dbReference>
<name>A0ABS5J541_9BACT</name>
<reference evidence="2 3" key="1">
    <citation type="submission" date="2021-04" db="EMBL/GenBank/DDBJ databases">
        <title>Chitinophaga sp. nov., isolated from the rhizosphere soil.</title>
        <authorList>
            <person name="He S."/>
        </authorList>
    </citation>
    <scope>NUCLEOTIDE SEQUENCE [LARGE SCALE GENOMIC DNA]</scope>
    <source>
        <strain evidence="2 3">2R12</strain>
    </source>
</reference>
<sequence>MYNKFVFSIALLGGLFFILVSCKKQEDKGIPPVSITHVKGVAGYGEAIFTWDPVSNTPADSASFLYTSISYADSTGKVYEQKYSRYTDSVAITGLSNRPYTFIIKTVGTKGAFTDVTSITLTPNQPVYVIIAKTLLIEPSIGGARVSWINNTGKTVVVNASWKDASGTTQSQSFTSSKVNGVGYVSGLAGGAPVVVSATVADISQIRSAPVTATITPQVEVRLSRTGWSVAGFSDQEAGGEGPVNGYATAAIDGNTGTFWHTAWNESQPPYPHWIAINIGQAATISRFGLVNRQNNSGGQTEIQLMGSMDKTNWTDLGTFPFQQKNPEQFFSVSPQKWQYLKVVLTKGPNFFGFLAEINLYGAQ</sequence>
<protein>
    <submittedName>
        <fullName evidence="2">Discoidin domain-containing protein</fullName>
    </submittedName>
</protein>
<dbReference type="SUPFAM" id="SSF49785">
    <property type="entry name" value="Galactose-binding domain-like"/>
    <property type="match status" value="1"/>
</dbReference>
<evidence type="ECO:0000259" key="1">
    <source>
        <dbReference type="PROSITE" id="PS50022"/>
    </source>
</evidence>
<organism evidence="2 3">
    <name type="scientific">Chitinophaga hostae</name>
    <dbReference type="NCBI Taxonomy" id="2831022"/>
    <lineage>
        <taxon>Bacteria</taxon>
        <taxon>Pseudomonadati</taxon>
        <taxon>Bacteroidota</taxon>
        <taxon>Chitinophagia</taxon>
        <taxon>Chitinophagales</taxon>
        <taxon>Chitinophagaceae</taxon>
        <taxon>Chitinophaga</taxon>
    </lineage>
</organism>
<dbReference type="Gene3D" id="2.60.120.260">
    <property type="entry name" value="Galactose-binding domain-like"/>
    <property type="match status" value="1"/>
</dbReference>
<dbReference type="EMBL" id="JAGTXB010000014">
    <property type="protein sequence ID" value="MBS0030338.1"/>
    <property type="molecule type" value="Genomic_DNA"/>
</dbReference>
<comment type="caution">
    <text evidence="2">The sequence shown here is derived from an EMBL/GenBank/DDBJ whole genome shotgun (WGS) entry which is preliminary data.</text>
</comment>
<gene>
    <name evidence="2" type="ORF">KE626_23635</name>
</gene>
<dbReference type="Pfam" id="PF00754">
    <property type="entry name" value="F5_F8_type_C"/>
    <property type="match status" value="1"/>
</dbReference>
<feature type="domain" description="F5/8 type C" evidence="1">
    <location>
        <begin position="214"/>
        <end position="363"/>
    </location>
</feature>
<proteinExistence type="predicted"/>
<accession>A0ABS5J541</accession>